<proteinExistence type="inferred from homology"/>
<dbReference type="InterPro" id="IPR006076">
    <property type="entry name" value="FAD-dep_OxRdtase"/>
</dbReference>
<keyword evidence="1 10" id="KW-0963">Cytoplasm</keyword>
<protein>
    <recommendedName>
        <fullName evidence="10">tRNA 5-methylaminomethyl-2-thiouridine biosynthesis bifunctional protein MnmC</fullName>
        <shortName evidence="10">tRNA mnm(5)s(2)U biosynthesis bifunctional protein</shortName>
    </recommendedName>
    <domain>
        <recommendedName>
            <fullName evidence="10">tRNA (mnm(5)s(2)U34)-methyltransferase</fullName>
            <ecNumber evidence="10">2.1.1.61</ecNumber>
        </recommendedName>
    </domain>
    <domain>
        <recommendedName>
            <fullName evidence="10">FAD-dependent cmnm(5)s(2)U34 oxidoreductase</fullName>
            <ecNumber evidence="10">1.5.-.-</ecNumber>
        </recommendedName>
    </domain>
</protein>
<evidence type="ECO:0000256" key="9">
    <source>
        <dbReference type="ARBA" id="ARBA00023268"/>
    </source>
</evidence>
<feature type="domain" description="FAD dependent oxidoreductase" evidence="12">
    <location>
        <begin position="337"/>
        <end position="720"/>
    </location>
</feature>
<dbReference type="GO" id="GO:0032259">
    <property type="term" value="P:methylation"/>
    <property type="evidence" value="ECO:0007669"/>
    <property type="project" value="UniProtKB-KW"/>
</dbReference>
<dbReference type="GO" id="GO:0004808">
    <property type="term" value="F:tRNA (5-methylaminomethyl-2-thiouridylate)(34)-methyltransferase activity"/>
    <property type="evidence" value="ECO:0007669"/>
    <property type="project" value="UniProtKB-EC"/>
</dbReference>
<comment type="caution">
    <text evidence="14">The sequence shown here is derived from an EMBL/GenBank/DDBJ whole genome shotgun (WGS) entry which is preliminary data.</text>
</comment>
<evidence type="ECO:0000313" key="14">
    <source>
        <dbReference type="EMBL" id="GAB54716.1"/>
    </source>
</evidence>
<keyword evidence="2 10" id="KW-0489">Methyltransferase</keyword>
<keyword evidence="5 10" id="KW-0949">S-adenosyl-L-methionine</keyword>
<reference evidence="14 15" key="1">
    <citation type="journal article" date="2012" name="J. Bacteriol.">
        <title>Genome sequence of proteorhodopsin-containing sea ice bacterium Glaciecola punicea ACAM 611T.</title>
        <authorList>
            <person name="Qin Q.-L."/>
            <person name="Xie B.-B."/>
            <person name="Shu Y.-L."/>
            <person name="Rong J.-C."/>
            <person name="Zhao D.-L."/>
            <person name="Zhang X.-Y."/>
            <person name="Chen X.-L."/>
            <person name="Zhou B.-C."/>
            <person name="Zhanga Y.-Z."/>
        </authorList>
    </citation>
    <scope>NUCLEOTIDE SEQUENCE [LARGE SCALE GENOMIC DNA]</scope>
    <source>
        <strain evidence="14 15">ACAM 611</strain>
    </source>
</reference>
<dbReference type="Gene3D" id="3.30.9.10">
    <property type="entry name" value="D-Amino Acid Oxidase, subunit A, domain 2"/>
    <property type="match status" value="1"/>
</dbReference>
<dbReference type="GO" id="GO:0005737">
    <property type="term" value="C:cytoplasm"/>
    <property type="evidence" value="ECO:0007669"/>
    <property type="project" value="UniProtKB-SubCell"/>
</dbReference>
<comment type="subcellular location">
    <subcellularLocation>
        <location evidence="10">Cytoplasm</location>
    </subcellularLocation>
</comment>
<dbReference type="Pfam" id="PF01266">
    <property type="entry name" value="DAO"/>
    <property type="match status" value="1"/>
</dbReference>
<keyword evidence="6 10" id="KW-0819">tRNA processing</keyword>
<dbReference type="PANTHER" id="PTHR13847:SF283">
    <property type="entry name" value="TRNA 5-METHYLAMINOMETHYL-2-THIOURIDINE BIOSYNTHESIS BIFUNCTIONAL PROTEIN MNMC"/>
    <property type="match status" value="1"/>
</dbReference>
<dbReference type="Gene3D" id="3.50.50.60">
    <property type="entry name" value="FAD/NAD(P)-binding domain"/>
    <property type="match status" value="1"/>
</dbReference>
<name>H5T8T9_9ALTE</name>
<evidence type="ECO:0000256" key="3">
    <source>
        <dbReference type="ARBA" id="ARBA00022630"/>
    </source>
</evidence>
<keyword evidence="9 10" id="KW-0511">Multifunctional enzyme</keyword>
<comment type="similarity">
    <text evidence="10">In the N-terminal section; belongs to the methyltransferase superfamily. tRNA (mnm(5)s(2)U34)-methyltransferase family.</text>
</comment>
<evidence type="ECO:0000256" key="2">
    <source>
        <dbReference type="ARBA" id="ARBA00022603"/>
    </source>
</evidence>
<comment type="similarity">
    <text evidence="10">In the C-terminal section; belongs to the DAO family.</text>
</comment>
<feature type="region of interest" description="FAD-dependent cmnm(5)s(2)U34 oxidoreductase" evidence="10">
    <location>
        <begin position="341"/>
        <end position="756"/>
    </location>
</feature>
<feature type="region of interest" description="Disordered" evidence="11">
    <location>
        <begin position="284"/>
        <end position="317"/>
    </location>
</feature>
<evidence type="ECO:0000256" key="10">
    <source>
        <dbReference type="HAMAP-Rule" id="MF_01102"/>
    </source>
</evidence>
<dbReference type="GO" id="GO:0016645">
    <property type="term" value="F:oxidoreductase activity, acting on the CH-NH group of donors"/>
    <property type="evidence" value="ECO:0007669"/>
    <property type="project" value="InterPro"/>
</dbReference>
<dbReference type="SUPFAM" id="SSF51905">
    <property type="entry name" value="FAD/NAD(P)-binding domain"/>
    <property type="match status" value="1"/>
</dbReference>
<dbReference type="HAMAP" id="MF_01102">
    <property type="entry name" value="MnmC"/>
    <property type="match status" value="1"/>
</dbReference>
<accession>H5T8T9</accession>
<keyword evidence="7 10" id="KW-0274">FAD</keyword>
<dbReference type="eggNOG" id="COG4121">
    <property type="taxonomic scope" value="Bacteria"/>
</dbReference>
<evidence type="ECO:0000256" key="4">
    <source>
        <dbReference type="ARBA" id="ARBA00022679"/>
    </source>
</evidence>
<dbReference type="InterPro" id="IPR008471">
    <property type="entry name" value="MnmC-like_methylTransf"/>
</dbReference>
<feature type="compositionally biased region" description="Polar residues" evidence="11">
    <location>
        <begin position="284"/>
        <end position="315"/>
    </location>
</feature>
<dbReference type="Proteomes" id="UP000053586">
    <property type="component" value="Unassembled WGS sequence"/>
</dbReference>
<keyword evidence="8 10" id="KW-0560">Oxidoreductase</keyword>
<dbReference type="PANTHER" id="PTHR13847">
    <property type="entry name" value="SARCOSINE DEHYDROGENASE-RELATED"/>
    <property type="match status" value="1"/>
</dbReference>
<comment type="catalytic activity">
    <reaction evidence="10">
        <text>5-aminomethyl-2-thiouridine(34) in tRNA + S-adenosyl-L-methionine = 5-methylaminomethyl-2-thiouridine(34) in tRNA + S-adenosyl-L-homocysteine + H(+)</text>
        <dbReference type="Rhea" id="RHEA:19569"/>
        <dbReference type="Rhea" id="RHEA-COMP:10195"/>
        <dbReference type="Rhea" id="RHEA-COMP:10197"/>
        <dbReference type="ChEBI" id="CHEBI:15378"/>
        <dbReference type="ChEBI" id="CHEBI:57856"/>
        <dbReference type="ChEBI" id="CHEBI:59789"/>
        <dbReference type="ChEBI" id="CHEBI:74454"/>
        <dbReference type="ChEBI" id="CHEBI:74455"/>
        <dbReference type="EC" id="2.1.1.61"/>
    </reaction>
</comment>
<evidence type="ECO:0000256" key="5">
    <source>
        <dbReference type="ARBA" id="ARBA00022691"/>
    </source>
</evidence>
<dbReference type="NCBIfam" id="TIGR03197">
    <property type="entry name" value="MnmC_Cterm"/>
    <property type="match status" value="1"/>
</dbReference>
<dbReference type="AlphaFoldDB" id="H5T8T9"/>
<dbReference type="STRING" id="56804.BAE46_07845"/>
<dbReference type="Gene3D" id="3.40.50.150">
    <property type="entry name" value="Vaccinia Virus protein VP39"/>
    <property type="match status" value="1"/>
</dbReference>
<dbReference type="EC" id="2.1.1.61" evidence="10"/>
<evidence type="ECO:0000256" key="1">
    <source>
        <dbReference type="ARBA" id="ARBA00022490"/>
    </source>
</evidence>
<dbReference type="InterPro" id="IPR023032">
    <property type="entry name" value="tRNA_MAMT_biosynth_bifunc_MnmC"/>
</dbReference>
<dbReference type="InterPro" id="IPR017610">
    <property type="entry name" value="tRNA_S-uridine_synth_MnmC_C"/>
</dbReference>
<dbReference type="eggNOG" id="COG0665">
    <property type="taxonomic scope" value="Bacteria"/>
</dbReference>
<dbReference type="Pfam" id="PF05430">
    <property type="entry name" value="Methyltransf_30"/>
    <property type="match status" value="1"/>
</dbReference>
<keyword evidence="3 10" id="KW-0285">Flavoprotein</keyword>
<feature type="domain" description="MnmC-like methyltransferase" evidence="13">
    <location>
        <begin position="177"/>
        <end position="280"/>
    </location>
</feature>
<keyword evidence="15" id="KW-1185">Reference proteome</keyword>
<evidence type="ECO:0000259" key="13">
    <source>
        <dbReference type="Pfam" id="PF05430"/>
    </source>
</evidence>
<evidence type="ECO:0000313" key="15">
    <source>
        <dbReference type="Proteomes" id="UP000053586"/>
    </source>
</evidence>
<evidence type="ECO:0000256" key="11">
    <source>
        <dbReference type="SAM" id="MobiDB-lite"/>
    </source>
</evidence>
<gene>
    <name evidence="10 14" type="primary">mnmC</name>
    <name evidence="14" type="ORF">GPUN_0572</name>
</gene>
<dbReference type="InterPro" id="IPR036188">
    <property type="entry name" value="FAD/NAD-bd_sf"/>
</dbReference>
<evidence type="ECO:0000256" key="6">
    <source>
        <dbReference type="ARBA" id="ARBA00022694"/>
    </source>
</evidence>
<dbReference type="InterPro" id="IPR047785">
    <property type="entry name" value="tRNA_MNMC2"/>
</dbReference>
<dbReference type="GO" id="GO:0050660">
    <property type="term" value="F:flavin adenine dinucleotide binding"/>
    <property type="evidence" value="ECO:0007669"/>
    <property type="project" value="UniProtKB-UniRule"/>
</dbReference>
<sequence length="756" mass="84073">MMVFQIVTNDKTATMITPASVYVNENNTPASRRYNDVYFSGENGAQETDYVFIGGNDLLSRWSQHSDPHFCIAETGFGTGLNFFRVSQHFQHFRQVHPNHILETLIFISTEKHPLSKKDAADIMQQWKQDNILGDVCADETLSASNGQSGYLDLCDLWLAQYPISVAGIHRRNFSINKTDLSANITLDLHYGDATDSLAQIQKSPNGVVDAWFLDGFTPSKNSSMWTPALYEQMASLSKIGCSFATFTAASEVKRGLQIAGFSVHKQKGFERKREMLLGVYSGNSHQNLNKTSNANSNETRSHLQTPELSQQQGKLDQHQAPYFGRPSLNLAKQSNDVTIVGNGLAGAIMALKLTQRGKRVTLLWQGELPSDFASGNPIGGFYPQLNAQHNAASQIQMHSFLYASEFYKSLHTLQPFSHDWCGALQIAFNDNTRTRLNKLDSAAFWPRELAHLVDAKQASEIANIPMPYSCLHIVKAGWIKPPSVVNACLEQAKASGLLTLQNNSQLINYKCIGDGSIQLALKTNEQRSVKECYTQALVLAMGSGSKALTKHVIPLRLTRGQVEMVSNSQLSQPDNVMAQLKTLLCHKGYFTPASDGFHALGSTYIKEDTRCDVRAQETDINFNMHIQSIQHKAWQKALGQAQLNPNNYSRAAIRCSTPDHLPVVGAMPDSLQFTELADLYKALPLHQYQVPSHEKNVFIMTGLGSRGLTTAPLMAEVLVSQMLEEPMPLTKPLLDTLNPNRFIVRSLIRREPWQT</sequence>
<organism evidence="14 15">
    <name type="scientific">Glaciecola punicea ACAM 611</name>
    <dbReference type="NCBI Taxonomy" id="1121923"/>
    <lineage>
        <taxon>Bacteria</taxon>
        <taxon>Pseudomonadati</taxon>
        <taxon>Pseudomonadota</taxon>
        <taxon>Gammaproteobacteria</taxon>
        <taxon>Alteromonadales</taxon>
        <taxon>Alteromonadaceae</taxon>
        <taxon>Glaciecola</taxon>
    </lineage>
</organism>
<dbReference type="GO" id="GO:0002098">
    <property type="term" value="P:tRNA wobble uridine modification"/>
    <property type="evidence" value="ECO:0007669"/>
    <property type="project" value="TreeGrafter"/>
</dbReference>
<evidence type="ECO:0000259" key="12">
    <source>
        <dbReference type="Pfam" id="PF01266"/>
    </source>
</evidence>
<comment type="cofactor">
    <cofactor evidence="10">
        <name>FAD</name>
        <dbReference type="ChEBI" id="CHEBI:57692"/>
    </cofactor>
</comment>
<dbReference type="EMBL" id="BAET01000007">
    <property type="protein sequence ID" value="GAB54716.1"/>
    <property type="molecule type" value="Genomic_DNA"/>
</dbReference>
<dbReference type="NCBIfam" id="NF033855">
    <property type="entry name" value="tRNA_MNMC2"/>
    <property type="match status" value="1"/>
</dbReference>
<evidence type="ECO:0000256" key="7">
    <source>
        <dbReference type="ARBA" id="ARBA00022827"/>
    </source>
</evidence>
<keyword evidence="4 10" id="KW-0808">Transferase</keyword>
<feature type="region of interest" description="tRNA (mnm(5)s(2)U34)-methyltransferase" evidence="10">
    <location>
        <begin position="1"/>
        <end position="282"/>
    </location>
</feature>
<evidence type="ECO:0000256" key="8">
    <source>
        <dbReference type="ARBA" id="ARBA00023002"/>
    </source>
</evidence>
<dbReference type="InterPro" id="IPR029063">
    <property type="entry name" value="SAM-dependent_MTases_sf"/>
</dbReference>
<dbReference type="EC" id="1.5.-.-" evidence="10"/>
<comment type="function">
    <text evidence="10">Catalyzes the last two steps in the biosynthesis of 5-methylaminomethyl-2-thiouridine (mnm(5)s(2)U) at the wobble position (U34) in tRNA. Catalyzes the FAD-dependent demodification of cmnm(5)s(2)U34 to nm(5)s(2)U34, followed by the transfer of a methyl group from S-adenosyl-L-methionine to nm(5)s(2)U34, to form mnm(5)s(2)U34.</text>
</comment>
<reference evidence="14 15" key="2">
    <citation type="journal article" date="2017" name="Antonie Van Leeuwenhoek">
        <title>Rhizobium rhizosphaerae sp. nov., a novel species isolated from rice rhizosphere.</title>
        <authorList>
            <person name="Zhao J.J."/>
            <person name="Zhang J."/>
            <person name="Zhang R.J."/>
            <person name="Zhang C.W."/>
            <person name="Yin H.Q."/>
            <person name="Zhang X.X."/>
        </authorList>
    </citation>
    <scope>NUCLEOTIDE SEQUENCE [LARGE SCALE GENOMIC DNA]</scope>
    <source>
        <strain evidence="14 15">ACAM 611</strain>
    </source>
</reference>